<keyword evidence="5" id="KW-1185">Reference proteome</keyword>
<dbReference type="PANTHER" id="PTHR11835:SF34">
    <property type="entry name" value="ISOCITRATE DEHYDROGENASE [NAD] SUBUNIT ALPHA, MITOCHONDRIAL"/>
    <property type="match status" value="1"/>
</dbReference>
<dbReference type="AlphaFoldDB" id="A0A1M6H4H0"/>
<dbReference type="InterPro" id="IPR024084">
    <property type="entry name" value="IsoPropMal-DH-like_dom"/>
</dbReference>
<dbReference type="GO" id="GO:0006099">
    <property type="term" value="P:tricarboxylic acid cycle"/>
    <property type="evidence" value="ECO:0007669"/>
    <property type="project" value="TreeGrafter"/>
</dbReference>
<reference evidence="5" key="1">
    <citation type="submission" date="2016-11" db="EMBL/GenBank/DDBJ databases">
        <authorList>
            <person name="Varghese N."/>
            <person name="Submissions S."/>
        </authorList>
    </citation>
    <scope>NUCLEOTIDE SEQUENCE [LARGE SCALE GENOMIC DNA]</scope>
    <source>
        <strain evidence="5">DSM 17957</strain>
    </source>
</reference>
<dbReference type="GO" id="GO:0000287">
    <property type="term" value="F:magnesium ion binding"/>
    <property type="evidence" value="ECO:0007669"/>
    <property type="project" value="InterPro"/>
</dbReference>
<dbReference type="GO" id="GO:0051287">
    <property type="term" value="F:NAD binding"/>
    <property type="evidence" value="ECO:0007669"/>
    <property type="project" value="InterPro"/>
</dbReference>
<dbReference type="Proteomes" id="UP000184536">
    <property type="component" value="Unassembled WGS sequence"/>
</dbReference>
<accession>A0A1M6H4H0</accession>
<evidence type="ECO:0000256" key="2">
    <source>
        <dbReference type="ARBA" id="ARBA00023002"/>
    </source>
</evidence>
<keyword evidence="2" id="KW-0560">Oxidoreductase</keyword>
<dbReference type="RefSeq" id="WP_110940667.1">
    <property type="nucleotide sequence ID" value="NZ_FQZV01000016.1"/>
</dbReference>
<evidence type="ECO:0000259" key="3">
    <source>
        <dbReference type="SMART" id="SM01329"/>
    </source>
</evidence>
<gene>
    <name evidence="4" type="ORF">SAMN02745975_01439</name>
</gene>
<protein>
    <submittedName>
        <fullName evidence="4">Isocitrate dehydrogenase (NAD+)</fullName>
    </submittedName>
</protein>
<dbReference type="STRING" id="1121919.SAMN02745975_01439"/>
<evidence type="ECO:0000313" key="5">
    <source>
        <dbReference type="Proteomes" id="UP000184536"/>
    </source>
</evidence>
<proteinExistence type="inferred from homology"/>
<sequence length="339" mass="36653">MYKITLIPGDGIGPEIIETAKNVIDATGVVIEWDMVNAGLDVYAKEGILIPQKVYDSLEKNRVALKGPITTPIGQGFQSINVLLRKKYDLFANIRPVKSIPGIRVPFSNIDLVIFRENTEDLYIGIEKMISPGIAEAAKRITEKGSRRIIQAAFDYAKANHKSKVAVVHKANIMKLTDGLFLACARDIAKAYPEIQLQEVIVDNMCMQLVMNPAQFEVIATTNLYGDILSDLCAGLVGGLGLVPGANIGNSMAIFEAVHGSAPDIAGKNAANPTAVILSGAMMLEHLGEKDSADLIYLAVKEIIQQGEHITKDLGGNATTTEMSRAIIEKILTLKNNNL</sequence>
<dbReference type="Pfam" id="PF00180">
    <property type="entry name" value="Iso_dh"/>
    <property type="match status" value="1"/>
</dbReference>
<evidence type="ECO:0000256" key="1">
    <source>
        <dbReference type="ARBA" id="ARBA00007769"/>
    </source>
</evidence>
<dbReference type="PROSITE" id="PS00470">
    <property type="entry name" value="IDH_IMDH"/>
    <property type="match status" value="1"/>
</dbReference>
<dbReference type="EMBL" id="FQZV01000016">
    <property type="protein sequence ID" value="SHJ17121.1"/>
    <property type="molecule type" value="Genomic_DNA"/>
</dbReference>
<name>A0A1M6H4H0_9FIRM</name>
<dbReference type="FunFam" id="3.40.718.10:FF:000014">
    <property type="entry name" value="Isocitrate dehydrogenase (NAD(+))"/>
    <property type="match status" value="1"/>
</dbReference>
<dbReference type="Gene3D" id="3.40.718.10">
    <property type="entry name" value="Isopropylmalate Dehydrogenase"/>
    <property type="match status" value="1"/>
</dbReference>
<feature type="domain" description="Isopropylmalate dehydrogenase-like" evidence="3">
    <location>
        <begin position="3"/>
        <end position="327"/>
    </location>
</feature>
<dbReference type="OrthoDB" id="9806254at2"/>
<dbReference type="GO" id="GO:0004449">
    <property type="term" value="F:isocitrate dehydrogenase (NAD+) activity"/>
    <property type="evidence" value="ECO:0007669"/>
    <property type="project" value="TreeGrafter"/>
</dbReference>
<comment type="similarity">
    <text evidence="1">Belongs to the isocitrate and isopropylmalate dehydrogenases family.</text>
</comment>
<dbReference type="PANTHER" id="PTHR11835">
    <property type="entry name" value="DECARBOXYLATING DEHYDROGENASES-ISOCITRATE, ISOPROPYLMALATE, TARTRATE"/>
    <property type="match status" value="1"/>
</dbReference>
<dbReference type="SUPFAM" id="SSF53659">
    <property type="entry name" value="Isocitrate/Isopropylmalate dehydrogenase-like"/>
    <property type="match status" value="1"/>
</dbReference>
<evidence type="ECO:0000313" key="4">
    <source>
        <dbReference type="EMBL" id="SHJ17121.1"/>
    </source>
</evidence>
<dbReference type="GO" id="GO:0006102">
    <property type="term" value="P:isocitrate metabolic process"/>
    <property type="evidence" value="ECO:0007669"/>
    <property type="project" value="TreeGrafter"/>
</dbReference>
<dbReference type="InterPro" id="IPR019818">
    <property type="entry name" value="IsoCit/isopropylmalate_DH_CS"/>
</dbReference>
<dbReference type="SMART" id="SM01329">
    <property type="entry name" value="Iso_dh"/>
    <property type="match status" value="1"/>
</dbReference>
<organism evidence="4 5">
    <name type="scientific">Geosporobacter subterraneus DSM 17957</name>
    <dbReference type="NCBI Taxonomy" id="1121919"/>
    <lineage>
        <taxon>Bacteria</taxon>
        <taxon>Bacillati</taxon>
        <taxon>Bacillota</taxon>
        <taxon>Clostridia</taxon>
        <taxon>Peptostreptococcales</taxon>
        <taxon>Thermotaleaceae</taxon>
        <taxon>Geosporobacter</taxon>
    </lineage>
</organism>